<dbReference type="Proteomes" id="UP000650467">
    <property type="component" value="Unassembled WGS sequence"/>
</dbReference>
<sequence length="1124" mass="114296">MQRSSFHTLDRGGKSLLHSSASAAGDQANASVPTDWSRGGLAGALARRQRSALVALACPDDLPPTAAPSRLHLQAQQRARCALGCHERACDSGYRPHLRAAATARAVLAVAGGLAPDAAAAAAEQAAVDSLTTETEAWWKLQSAARTYNSQRRQFYNASSGSVKESGAIHGMYDAAASLTSAVGGISVRTTATALAAMLPASAAEAAERQRATAFGCVVPAASGPSWLLAREAGRMLPARAALLLHCHLTLGDPPEKLESIHDDDASSEFQPNRGAHLAAATTLADALARYWGAGAPPAAAGPGRGCSGSGDGEGCGPQGSAPPPLICPDLAQLAVVLSTAQAITLCFEEERAAGVRGAIGVISRPAALLRMAHMLSAELVARVPPVHFYEVSRDFARRKLYCPFLFTLEAALTEGSRASGPSLRPGVSSVASGGAAEGAAAASSSSDDAGAVEALLGRIRQLMGLFLANARQKDAAEVAKREAGAGLSAAGAAATVPTDSRGPAGGASSEQRQGQGRDRSAQSEEPGKLRTLTRAQQYRARLLGVSRDVLAAAAARLVAAMFDPLPALPGASPVAAAPAAAAAAGTSLQQEQAPAGPAPPAKVVCMVRRKDLEDLGPLAAAQMAPERVESAWQLAAAESANRAALARALVGAMTPCWTFSPPPPADSSPLPFSYSPHSSLVLQGAPAICYSLARTAAVNYVLDRVARGLAAAAAAAAKVAALATPVAMRHGSMAAGVFAVADSLSSVLAAGTEYVPPDVEPAHALAALAAVTTVADTLGSFHRACGWPLVMALSGGGEAQAQHARSVPEEVLGPSAAPDEELDQLRGFRLAATWATQRSAAAGAAASAAAGSTSSAGSRHGASLAEAVARRAQESQEIPIHGGSPGVIAQAVHRVEHAARSSPLRAARLAPSCAAQTAAAVTRLALLSEELRTDAAAPRELVVVPLLDAAALARCGEAQQRLRGVVRLVLRDLTEPVAAADVAAGAGAGAVEDEAKSGTAPFTAPRVLRPDWQVRLPLALDRAVCRVASVPLQSIGWQLSELGKEPWRAPHSQEESGAAGSASSNDGDVAERLLTATRSAALDGLVPDGGEWGSDIGVQRGLGPQPRQALQLLVVEATDLFAD</sequence>
<evidence type="ECO:0000256" key="1">
    <source>
        <dbReference type="SAM" id="MobiDB-lite"/>
    </source>
</evidence>
<reference evidence="2" key="1">
    <citation type="journal article" date="2020" name="bioRxiv">
        <title>Comparative genomics of Chlamydomonas.</title>
        <authorList>
            <person name="Craig R.J."/>
            <person name="Hasan A.R."/>
            <person name="Ness R.W."/>
            <person name="Keightley P.D."/>
        </authorList>
    </citation>
    <scope>NUCLEOTIDE SEQUENCE</scope>
    <source>
        <strain evidence="2">SAG 7.73</strain>
    </source>
</reference>
<feature type="compositionally biased region" description="Basic and acidic residues" evidence="1">
    <location>
        <begin position="516"/>
        <end position="529"/>
    </location>
</feature>
<comment type="caution">
    <text evidence="2">The sequence shown here is derived from an EMBL/GenBank/DDBJ whole genome shotgun (WGS) entry which is preliminary data.</text>
</comment>
<evidence type="ECO:0000313" key="3">
    <source>
        <dbReference type="Proteomes" id="UP000650467"/>
    </source>
</evidence>
<feature type="region of interest" description="Disordered" evidence="1">
    <location>
        <begin position="1047"/>
        <end position="1067"/>
    </location>
</feature>
<dbReference type="OrthoDB" id="10664166at2759"/>
<protein>
    <submittedName>
        <fullName evidence="2">Uncharacterized protein</fullName>
    </submittedName>
</protein>
<dbReference type="EMBL" id="JAEHOC010000004">
    <property type="protein sequence ID" value="KAG2442392.1"/>
    <property type="molecule type" value="Genomic_DNA"/>
</dbReference>
<evidence type="ECO:0000313" key="2">
    <source>
        <dbReference type="EMBL" id="KAG2442392.1"/>
    </source>
</evidence>
<organism evidence="2 3">
    <name type="scientific">Chlamydomonas incerta</name>
    <dbReference type="NCBI Taxonomy" id="51695"/>
    <lineage>
        <taxon>Eukaryota</taxon>
        <taxon>Viridiplantae</taxon>
        <taxon>Chlorophyta</taxon>
        <taxon>core chlorophytes</taxon>
        <taxon>Chlorophyceae</taxon>
        <taxon>CS clade</taxon>
        <taxon>Chlamydomonadales</taxon>
        <taxon>Chlamydomonadaceae</taxon>
        <taxon>Chlamydomonas</taxon>
    </lineage>
</organism>
<name>A0A835W6I1_CHLIN</name>
<feature type="region of interest" description="Disordered" evidence="1">
    <location>
        <begin position="490"/>
        <end position="533"/>
    </location>
</feature>
<proteinExistence type="predicted"/>
<accession>A0A835W6I1</accession>
<keyword evidence="3" id="KW-1185">Reference proteome</keyword>
<gene>
    <name evidence="2" type="ORF">HXX76_002478</name>
</gene>
<dbReference type="AlphaFoldDB" id="A0A835W6I1"/>